<dbReference type="InterPro" id="IPR036291">
    <property type="entry name" value="NAD(P)-bd_dom_sf"/>
</dbReference>
<dbReference type="EC" id="1.-.-.-" evidence="3"/>
<dbReference type="Pfam" id="PF13602">
    <property type="entry name" value="ADH_zinc_N_2"/>
    <property type="match status" value="1"/>
</dbReference>
<dbReference type="InterPro" id="IPR011032">
    <property type="entry name" value="GroES-like_sf"/>
</dbReference>
<dbReference type="PANTHER" id="PTHR11695">
    <property type="entry name" value="ALCOHOL DEHYDROGENASE RELATED"/>
    <property type="match status" value="1"/>
</dbReference>
<dbReference type="InterPro" id="IPR013154">
    <property type="entry name" value="ADH-like_N"/>
</dbReference>
<reference evidence="3" key="1">
    <citation type="submission" date="2023-09" db="EMBL/GenBank/DDBJ databases">
        <title>Undibacterium sp. 20NA77.5 isolated from freshwater.</title>
        <authorList>
            <person name="Le V."/>
            <person name="Ko S.-R."/>
            <person name="Ahn C.-Y."/>
            <person name="Oh H.-M."/>
        </authorList>
    </citation>
    <scope>NUCLEOTIDE SEQUENCE</scope>
    <source>
        <strain evidence="3">20NA77.5</strain>
    </source>
</reference>
<dbReference type="SMART" id="SM00829">
    <property type="entry name" value="PKS_ER"/>
    <property type="match status" value="1"/>
</dbReference>
<proteinExistence type="predicted"/>
<name>A0ABY9RHW7_9BURK</name>
<evidence type="ECO:0000256" key="1">
    <source>
        <dbReference type="ARBA" id="ARBA00023002"/>
    </source>
</evidence>
<dbReference type="EMBL" id="CP133720">
    <property type="protein sequence ID" value="WMW80819.1"/>
    <property type="molecule type" value="Genomic_DNA"/>
</dbReference>
<gene>
    <name evidence="3" type="ORF">RF679_00725</name>
</gene>
<protein>
    <submittedName>
        <fullName evidence="3">NADP-dependent oxidoreductase</fullName>
        <ecNumber evidence="3">1.-.-.-</ecNumber>
    </submittedName>
</protein>
<dbReference type="PROSITE" id="PS01162">
    <property type="entry name" value="QOR_ZETA_CRYSTAL"/>
    <property type="match status" value="1"/>
</dbReference>
<dbReference type="CDD" id="cd05289">
    <property type="entry name" value="MDR_like_2"/>
    <property type="match status" value="1"/>
</dbReference>
<dbReference type="Gene3D" id="3.40.50.720">
    <property type="entry name" value="NAD(P)-binding Rossmann-like Domain"/>
    <property type="match status" value="1"/>
</dbReference>
<dbReference type="Proteomes" id="UP001181355">
    <property type="component" value="Chromosome"/>
</dbReference>
<dbReference type="SUPFAM" id="SSF50129">
    <property type="entry name" value="GroES-like"/>
    <property type="match status" value="1"/>
</dbReference>
<evidence type="ECO:0000313" key="3">
    <source>
        <dbReference type="EMBL" id="WMW80819.1"/>
    </source>
</evidence>
<dbReference type="PANTHER" id="PTHR11695:SF294">
    <property type="entry name" value="RETICULON-4-INTERACTING PROTEIN 1, MITOCHONDRIAL"/>
    <property type="match status" value="1"/>
</dbReference>
<dbReference type="InterPro" id="IPR020843">
    <property type="entry name" value="ER"/>
</dbReference>
<dbReference type="SUPFAM" id="SSF51735">
    <property type="entry name" value="NAD(P)-binding Rossmann-fold domains"/>
    <property type="match status" value="1"/>
</dbReference>
<organism evidence="3 4">
    <name type="scientific">Undibacterium cyanobacteriorum</name>
    <dbReference type="NCBI Taxonomy" id="3073561"/>
    <lineage>
        <taxon>Bacteria</taxon>
        <taxon>Pseudomonadati</taxon>
        <taxon>Pseudomonadota</taxon>
        <taxon>Betaproteobacteria</taxon>
        <taxon>Burkholderiales</taxon>
        <taxon>Oxalobacteraceae</taxon>
        <taxon>Undibacterium</taxon>
    </lineage>
</organism>
<sequence length="324" mass="34506">MQTTTPSTVPNTIPSSQKAVRIHQFGGPEVLVYEDAPVPTIQADEVLVKIHAASVNPVDWKVREGYLKDMLPHRLPLILGWDFAGEIVAVGSAVQGWKLGDAVYARPDIARDGSYAEFIAVRASEIAAKPSKANWQQAAAVPLAALTAWQSLIEGAAVQAGERVLVHAGAGGVGSFAIQLAKSRGAYVITTTSSKNVDLVKSLGADEVIDYTQQDFSQLRDIDVVFDTLGGEIQDKSWQTLKQGGRLISIISMPSEQQAASIGGKALFCFVQPNAQQLNELAKMIDADQLKIVIDSVFPLTDVIGAHAKSATGRAVGKIVIQVA</sequence>
<dbReference type="Gene3D" id="3.90.180.10">
    <property type="entry name" value="Medium-chain alcohol dehydrogenases, catalytic domain"/>
    <property type="match status" value="1"/>
</dbReference>
<dbReference type="GO" id="GO:0016491">
    <property type="term" value="F:oxidoreductase activity"/>
    <property type="evidence" value="ECO:0007669"/>
    <property type="project" value="UniProtKB-KW"/>
</dbReference>
<evidence type="ECO:0000313" key="4">
    <source>
        <dbReference type="Proteomes" id="UP001181355"/>
    </source>
</evidence>
<dbReference type="Pfam" id="PF08240">
    <property type="entry name" value="ADH_N"/>
    <property type="match status" value="1"/>
</dbReference>
<accession>A0ABY9RHW7</accession>
<feature type="domain" description="Enoyl reductase (ER)" evidence="2">
    <location>
        <begin position="26"/>
        <end position="321"/>
    </location>
</feature>
<dbReference type="RefSeq" id="WP_309482310.1">
    <property type="nucleotide sequence ID" value="NZ_CP133720.1"/>
</dbReference>
<keyword evidence="4" id="KW-1185">Reference proteome</keyword>
<dbReference type="InterPro" id="IPR002364">
    <property type="entry name" value="Quin_OxRdtase/zeta-crystal_CS"/>
</dbReference>
<keyword evidence="1 3" id="KW-0560">Oxidoreductase</keyword>
<dbReference type="InterPro" id="IPR050700">
    <property type="entry name" value="YIM1/Zinc_Alcohol_DH_Fams"/>
</dbReference>
<evidence type="ECO:0000259" key="2">
    <source>
        <dbReference type="SMART" id="SM00829"/>
    </source>
</evidence>